<proteinExistence type="predicted"/>
<dbReference type="Proteomes" id="UP001164653">
    <property type="component" value="Chromosome"/>
</dbReference>
<accession>A0A9E8NFL4</accession>
<protein>
    <submittedName>
        <fullName evidence="1">Uncharacterized protein</fullName>
    </submittedName>
</protein>
<sequence length="51" mass="5716">MSLFYEYFHYYLLRMKLAGAYAPSGKLNCPPLTAIAFPVTSPRRFTGIAAV</sequence>
<name>A0A9E8NFL4_9BACT</name>
<keyword evidence="2" id="KW-1185">Reference proteome</keyword>
<dbReference type="AlphaFoldDB" id="A0A9E8NFL4"/>
<evidence type="ECO:0000313" key="1">
    <source>
        <dbReference type="EMBL" id="WAC15038.1"/>
    </source>
</evidence>
<reference evidence="1" key="1">
    <citation type="submission" date="2022-11" db="EMBL/GenBank/DDBJ databases">
        <title>Dyadobacter pollutisoli sp. nov., isolated from plastic dumped soil.</title>
        <authorList>
            <person name="Kim J.M."/>
            <person name="Kim K.R."/>
            <person name="Lee J.K."/>
            <person name="Hao L."/>
            <person name="Jeon C.O."/>
        </authorList>
    </citation>
    <scope>NUCLEOTIDE SEQUENCE</scope>
    <source>
        <strain evidence="1">U1</strain>
    </source>
</reference>
<dbReference type="RefSeq" id="WP_267609989.1">
    <property type="nucleotide sequence ID" value="NZ_CP112998.1"/>
</dbReference>
<organism evidence="1 2">
    <name type="scientific">Dyadobacter pollutisoli</name>
    <dbReference type="NCBI Taxonomy" id="2910158"/>
    <lineage>
        <taxon>Bacteria</taxon>
        <taxon>Pseudomonadati</taxon>
        <taxon>Bacteroidota</taxon>
        <taxon>Cytophagia</taxon>
        <taxon>Cytophagales</taxon>
        <taxon>Spirosomataceae</taxon>
        <taxon>Dyadobacter</taxon>
    </lineage>
</organism>
<evidence type="ECO:0000313" key="2">
    <source>
        <dbReference type="Proteomes" id="UP001164653"/>
    </source>
</evidence>
<gene>
    <name evidence="1" type="ORF">ON006_13940</name>
</gene>
<dbReference type="KEGG" id="dpf:ON006_13940"/>
<dbReference type="EMBL" id="CP112998">
    <property type="protein sequence ID" value="WAC15038.1"/>
    <property type="molecule type" value="Genomic_DNA"/>
</dbReference>